<proteinExistence type="predicted"/>
<dbReference type="SUPFAM" id="SSF53597">
    <property type="entry name" value="Dihydrofolate reductase-like"/>
    <property type="match status" value="1"/>
</dbReference>
<name>A0ABW0K1V1_9GAMM</name>
<dbReference type="Pfam" id="PF01872">
    <property type="entry name" value="RibD_C"/>
    <property type="match status" value="1"/>
</dbReference>
<dbReference type="Gene3D" id="3.40.430.10">
    <property type="entry name" value="Dihydrofolate Reductase, subunit A"/>
    <property type="match status" value="1"/>
</dbReference>
<comment type="caution">
    <text evidence="2">The sequence shown here is derived from an EMBL/GenBank/DDBJ whole genome shotgun (WGS) entry which is preliminary data.</text>
</comment>
<evidence type="ECO:0000313" key="2">
    <source>
        <dbReference type="EMBL" id="MFC5441575.1"/>
    </source>
</evidence>
<dbReference type="RefSeq" id="WP_377342234.1">
    <property type="nucleotide sequence ID" value="NZ_JALBWS010000007.1"/>
</dbReference>
<dbReference type="Proteomes" id="UP001596018">
    <property type="component" value="Unassembled WGS sequence"/>
</dbReference>
<organism evidence="2 3">
    <name type="scientific">Rhodanobacter ginsenosidimutans</name>
    <dbReference type="NCBI Taxonomy" id="490571"/>
    <lineage>
        <taxon>Bacteria</taxon>
        <taxon>Pseudomonadati</taxon>
        <taxon>Pseudomonadota</taxon>
        <taxon>Gammaproteobacteria</taxon>
        <taxon>Lysobacterales</taxon>
        <taxon>Rhodanobacteraceae</taxon>
        <taxon>Rhodanobacter</taxon>
    </lineage>
</organism>
<reference evidence="3" key="1">
    <citation type="journal article" date="2019" name="Int. J. Syst. Evol. Microbiol.">
        <title>The Global Catalogue of Microorganisms (GCM) 10K type strain sequencing project: providing services to taxonomists for standard genome sequencing and annotation.</title>
        <authorList>
            <consortium name="The Broad Institute Genomics Platform"/>
            <consortium name="The Broad Institute Genome Sequencing Center for Infectious Disease"/>
            <person name="Wu L."/>
            <person name="Ma J."/>
        </authorList>
    </citation>
    <scope>NUCLEOTIDE SEQUENCE [LARGE SCALE GENOMIC DNA]</scope>
    <source>
        <strain evidence="3">KACC 12822</strain>
    </source>
</reference>
<gene>
    <name evidence="2" type="ORF">ACFPK0_16300</name>
</gene>
<feature type="domain" description="Bacterial bifunctional deaminase-reductase C-terminal" evidence="1">
    <location>
        <begin position="12"/>
        <end position="57"/>
    </location>
</feature>
<dbReference type="EMBL" id="JBHSMM010000007">
    <property type="protein sequence ID" value="MFC5441575.1"/>
    <property type="molecule type" value="Genomic_DNA"/>
</dbReference>
<evidence type="ECO:0000259" key="1">
    <source>
        <dbReference type="Pfam" id="PF01872"/>
    </source>
</evidence>
<evidence type="ECO:0000313" key="3">
    <source>
        <dbReference type="Proteomes" id="UP001596018"/>
    </source>
</evidence>
<dbReference type="InterPro" id="IPR002734">
    <property type="entry name" value="RibDG_C"/>
</dbReference>
<dbReference type="InterPro" id="IPR024072">
    <property type="entry name" value="DHFR-like_dom_sf"/>
</dbReference>
<protein>
    <submittedName>
        <fullName evidence="2">Dihydrofolate reductase family protein</fullName>
    </submittedName>
</protein>
<accession>A0ABW0K1V1</accession>
<keyword evidence="3" id="KW-1185">Reference proteome</keyword>
<sequence length="66" mass="7255">MGSTSPGPPWRRSLTDLGLIDEYRLYFRPFVLGGGKPYFAGVRPTTRIVGCDRVGRDAIQLTCVPA</sequence>